<keyword evidence="2" id="KW-1185">Reference proteome</keyword>
<protein>
    <recommendedName>
        <fullName evidence="3">F-box domain-containing protein</fullName>
    </recommendedName>
</protein>
<sequence length="365" mass="40650">MSSSYALDVPSEIWLKIASHLAPDCMYYVGGCCSGEFHPGPGAGIVGPLNLASSSPPKDLIHLSSACRTLRFILGDEVKGVLSLHMRRRYDNTLVHLHCSDLSPSANEGMEEGARVDTCEIANLPLGNHIRHLRLALRESKYHSFEALTTLSQEYCDDTAPILYEVPCLQSLRLYARFSSCGNDFNLSPIFCQALSSLKHLHTLEIWGLTIPADCPTLPAVERIQTNGKIHSFKSLPRLKDLRQAPEMFAPGYHIPKDTLARLKILHYCPPDDINECALLPQVCRELKNDRHINRPIALQELVFNGYPDPHQLLDIVRGLATPDLHTFVCFGLSRGDVADHDEAMKAVRKAFPNLTTLDFPKPPE</sequence>
<dbReference type="AlphaFoldDB" id="A0A0C3G5T4"/>
<evidence type="ECO:0000313" key="1">
    <source>
        <dbReference type="EMBL" id="KIM86011.1"/>
    </source>
</evidence>
<dbReference type="InParanoid" id="A0A0C3G5T4"/>
<organism evidence="1 2">
    <name type="scientific">Piloderma croceum (strain F 1598)</name>
    <dbReference type="NCBI Taxonomy" id="765440"/>
    <lineage>
        <taxon>Eukaryota</taxon>
        <taxon>Fungi</taxon>
        <taxon>Dikarya</taxon>
        <taxon>Basidiomycota</taxon>
        <taxon>Agaricomycotina</taxon>
        <taxon>Agaricomycetes</taxon>
        <taxon>Agaricomycetidae</taxon>
        <taxon>Atheliales</taxon>
        <taxon>Atheliaceae</taxon>
        <taxon>Piloderma</taxon>
    </lineage>
</organism>
<dbReference type="Proteomes" id="UP000054166">
    <property type="component" value="Unassembled WGS sequence"/>
</dbReference>
<evidence type="ECO:0008006" key="3">
    <source>
        <dbReference type="Google" id="ProtNLM"/>
    </source>
</evidence>
<dbReference type="HOGENOM" id="CLU_064782_0_0_1"/>
<reference evidence="1 2" key="1">
    <citation type="submission" date="2014-04" db="EMBL/GenBank/DDBJ databases">
        <authorList>
            <consortium name="DOE Joint Genome Institute"/>
            <person name="Kuo A."/>
            <person name="Tarkka M."/>
            <person name="Buscot F."/>
            <person name="Kohler A."/>
            <person name="Nagy L.G."/>
            <person name="Floudas D."/>
            <person name="Copeland A."/>
            <person name="Barry K.W."/>
            <person name="Cichocki N."/>
            <person name="Veneault-Fourrey C."/>
            <person name="LaButti K."/>
            <person name="Lindquist E.A."/>
            <person name="Lipzen A."/>
            <person name="Lundell T."/>
            <person name="Morin E."/>
            <person name="Murat C."/>
            <person name="Sun H."/>
            <person name="Tunlid A."/>
            <person name="Henrissat B."/>
            <person name="Grigoriev I.V."/>
            <person name="Hibbett D.S."/>
            <person name="Martin F."/>
            <person name="Nordberg H.P."/>
            <person name="Cantor M.N."/>
            <person name="Hua S.X."/>
        </authorList>
    </citation>
    <scope>NUCLEOTIDE SEQUENCE [LARGE SCALE GENOMIC DNA]</scope>
    <source>
        <strain evidence="1 2">F 1598</strain>
    </source>
</reference>
<reference evidence="2" key="2">
    <citation type="submission" date="2015-01" db="EMBL/GenBank/DDBJ databases">
        <title>Evolutionary Origins and Diversification of the Mycorrhizal Mutualists.</title>
        <authorList>
            <consortium name="DOE Joint Genome Institute"/>
            <consortium name="Mycorrhizal Genomics Consortium"/>
            <person name="Kohler A."/>
            <person name="Kuo A."/>
            <person name="Nagy L.G."/>
            <person name="Floudas D."/>
            <person name="Copeland A."/>
            <person name="Barry K.W."/>
            <person name="Cichocki N."/>
            <person name="Veneault-Fourrey C."/>
            <person name="LaButti K."/>
            <person name="Lindquist E.A."/>
            <person name="Lipzen A."/>
            <person name="Lundell T."/>
            <person name="Morin E."/>
            <person name="Murat C."/>
            <person name="Riley R."/>
            <person name="Ohm R."/>
            <person name="Sun H."/>
            <person name="Tunlid A."/>
            <person name="Henrissat B."/>
            <person name="Grigoriev I.V."/>
            <person name="Hibbett D.S."/>
            <person name="Martin F."/>
        </authorList>
    </citation>
    <scope>NUCLEOTIDE SEQUENCE [LARGE SCALE GENOMIC DNA]</scope>
    <source>
        <strain evidence="2">F 1598</strain>
    </source>
</reference>
<evidence type="ECO:0000313" key="2">
    <source>
        <dbReference type="Proteomes" id="UP000054166"/>
    </source>
</evidence>
<name>A0A0C3G5T4_PILCF</name>
<proteinExistence type="predicted"/>
<dbReference type="EMBL" id="KN832983">
    <property type="protein sequence ID" value="KIM86011.1"/>
    <property type="molecule type" value="Genomic_DNA"/>
</dbReference>
<accession>A0A0C3G5T4</accession>
<gene>
    <name evidence="1" type="ORF">PILCRDRAFT_816557</name>
</gene>